<feature type="region of interest" description="Disordered" evidence="1">
    <location>
        <begin position="1"/>
        <end position="25"/>
    </location>
</feature>
<comment type="caution">
    <text evidence="2">The sequence shown here is derived from an EMBL/GenBank/DDBJ whole genome shotgun (WGS) entry which is preliminary data.</text>
</comment>
<organism evidence="2 3">
    <name type="scientific">Escherichia coli</name>
    <dbReference type="NCBI Taxonomy" id="562"/>
    <lineage>
        <taxon>Bacteria</taxon>
        <taxon>Pseudomonadati</taxon>
        <taxon>Pseudomonadota</taxon>
        <taxon>Gammaproteobacteria</taxon>
        <taxon>Enterobacterales</taxon>
        <taxon>Enterobacteriaceae</taxon>
        <taxon>Escherichia</taxon>
    </lineage>
</organism>
<feature type="compositionally biased region" description="Low complexity" evidence="1">
    <location>
        <begin position="10"/>
        <end position="24"/>
    </location>
</feature>
<evidence type="ECO:0000256" key="1">
    <source>
        <dbReference type="SAM" id="MobiDB-lite"/>
    </source>
</evidence>
<protein>
    <submittedName>
        <fullName evidence="2">Uncharacterized protein</fullName>
    </submittedName>
</protein>
<sequence length="94" mass="10302">MDSRPGLTITSPSSGTRTGRSNTRMLPPDALLECAGWTWWAFGIRKPDGNYPVSEVKTEVFPDLASAPAITLNQPFGLFFSARIMLIPVSFKDV</sequence>
<gene>
    <name evidence="2" type="ORF">WR15_22695</name>
</gene>
<accession>A0A0H0G483</accession>
<dbReference type="EMBL" id="LGZN01000077">
    <property type="protein sequence ID" value="KNF63836.1"/>
    <property type="molecule type" value="Genomic_DNA"/>
</dbReference>
<proteinExistence type="predicted"/>
<dbReference type="AlphaFoldDB" id="A0A0H0G483"/>
<name>A0A0H0G483_ECOLX</name>
<evidence type="ECO:0000313" key="2">
    <source>
        <dbReference type="EMBL" id="KNF63836.1"/>
    </source>
</evidence>
<reference evidence="2 3" key="1">
    <citation type="submission" date="2015-07" db="EMBL/GenBank/DDBJ databases">
        <title>Genome sequences of 64 non-O157:H7 Shiga toxin-producing Escherichia coli strains.</title>
        <authorList>
            <person name="Gonzalez-Escalona N."/>
            <person name="Toro M."/>
            <person name="Timme R."/>
            <person name="Payne J."/>
        </authorList>
    </citation>
    <scope>NUCLEOTIDE SEQUENCE [LARGE SCALE GENOMIC DNA]</scope>
    <source>
        <strain evidence="2 3">CFSAN026843</strain>
    </source>
</reference>
<evidence type="ECO:0000313" key="3">
    <source>
        <dbReference type="Proteomes" id="UP000037564"/>
    </source>
</evidence>
<dbReference type="Proteomes" id="UP000037564">
    <property type="component" value="Unassembled WGS sequence"/>
</dbReference>